<evidence type="ECO:0000313" key="2">
    <source>
        <dbReference type="EMBL" id="OMO60453.1"/>
    </source>
</evidence>
<comment type="caution">
    <text evidence="2">The sequence shown here is derived from an EMBL/GenBank/DDBJ whole genome shotgun (WGS) entry which is preliminary data.</text>
</comment>
<feature type="region of interest" description="Disordered" evidence="1">
    <location>
        <begin position="188"/>
        <end position="246"/>
    </location>
</feature>
<keyword evidence="3" id="KW-1185">Reference proteome</keyword>
<dbReference type="OMA" id="IMEMFEN"/>
<dbReference type="OrthoDB" id="1939616at2759"/>
<dbReference type="Proteomes" id="UP000188268">
    <property type="component" value="Unassembled WGS sequence"/>
</dbReference>
<gene>
    <name evidence="2" type="ORF">CCACVL1_24144</name>
</gene>
<dbReference type="AlphaFoldDB" id="A0A1R3GQT4"/>
<dbReference type="STRING" id="210143.A0A1R3GQT4"/>
<feature type="compositionally biased region" description="Basic and acidic residues" evidence="1">
    <location>
        <begin position="206"/>
        <end position="232"/>
    </location>
</feature>
<organism evidence="2 3">
    <name type="scientific">Corchorus capsularis</name>
    <name type="common">Jute</name>
    <dbReference type="NCBI Taxonomy" id="210143"/>
    <lineage>
        <taxon>Eukaryota</taxon>
        <taxon>Viridiplantae</taxon>
        <taxon>Streptophyta</taxon>
        <taxon>Embryophyta</taxon>
        <taxon>Tracheophyta</taxon>
        <taxon>Spermatophyta</taxon>
        <taxon>Magnoliopsida</taxon>
        <taxon>eudicotyledons</taxon>
        <taxon>Gunneridae</taxon>
        <taxon>Pentapetalae</taxon>
        <taxon>rosids</taxon>
        <taxon>malvids</taxon>
        <taxon>Malvales</taxon>
        <taxon>Malvaceae</taxon>
        <taxon>Grewioideae</taxon>
        <taxon>Apeibeae</taxon>
        <taxon>Corchorus</taxon>
    </lineage>
</organism>
<evidence type="ECO:0000313" key="3">
    <source>
        <dbReference type="Proteomes" id="UP000188268"/>
    </source>
</evidence>
<dbReference type="PANTHER" id="PTHR37710">
    <property type="entry name" value="TRANSMEMBRANE PROTEIN"/>
    <property type="match status" value="1"/>
</dbReference>
<proteinExistence type="predicted"/>
<reference evidence="2 3" key="1">
    <citation type="submission" date="2013-09" db="EMBL/GenBank/DDBJ databases">
        <title>Corchorus capsularis genome sequencing.</title>
        <authorList>
            <person name="Alam M."/>
            <person name="Haque M.S."/>
            <person name="Islam M.S."/>
            <person name="Emdad E.M."/>
            <person name="Islam M.M."/>
            <person name="Ahmed B."/>
            <person name="Halim A."/>
            <person name="Hossen Q.M.M."/>
            <person name="Hossain M.Z."/>
            <person name="Ahmed R."/>
            <person name="Khan M.M."/>
            <person name="Islam R."/>
            <person name="Rashid M.M."/>
            <person name="Khan S.A."/>
            <person name="Rahman M.S."/>
            <person name="Alam M."/>
        </authorList>
    </citation>
    <scope>NUCLEOTIDE SEQUENCE [LARGE SCALE GENOMIC DNA]</scope>
    <source>
        <strain evidence="3">cv. CVL-1</strain>
        <tissue evidence="2">Whole seedling</tissue>
    </source>
</reference>
<accession>A0A1R3GQT4</accession>
<name>A0A1R3GQT4_COCAP</name>
<sequence>MNSRRRRRPLHTCGVSAFAIAHKSYKKAQDSNDFLGSKAKKITTLILALVSSLVNAQQHLWLAIFSYIDNCILTLEDAIEYVLPPSKHVFNKIDEVVKIIETLPAKYDDVLDNFPLIIERVPLLNLAIAHAISWLKFLTSILNHWGTENAREKEIVVDTAYNQSNVGSVSAESPSHIGLKNEEIFPPVSEKPGIADRAKPATAKGTYKEVLERGKAEDHLDKKDANKDEKSKGNNKASNEEGTQLKNDSILALFDSGWLMNPTGKNNIGNSLPRSVSYT</sequence>
<dbReference type="EMBL" id="AWWV01013698">
    <property type="protein sequence ID" value="OMO60453.1"/>
    <property type="molecule type" value="Genomic_DNA"/>
</dbReference>
<dbReference type="PANTHER" id="PTHR37710:SF1">
    <property type="entry name" value="TRANSMEMBRANE PROTEIN"/>
    <property type="match status" value="1"/>
</dbReference>
<feature type="compositionally biased region" description="Polar residues" evidence="1">
    <location>
        <begin position="234"/>
        <end position="246"/>
    </location>
</feature>
<dbReference type="Gramene" id="OMO60453">
    <property type="protein sequence ID" value="OMO60453"/>
    <property type="gene ID" value="CCACVL1_24144"/>
</dbReference>
<protein>
    <submittedName>
        <fullName evidence="2">Uncharacterized protein</fullName>
    </submittedName>
</protein>
<evidence type="ECO:0000256" key="1">
    <source>
        <dbReference type="SAM" id="MobiDB-lite"/>
    </source>
</evidence>